<proteinExistence type="predicted"/>
<gene>
    <name evidence="1" type="ORF">GOODEAATRI_017928</name>
</gene>
<accession>A0ABV0PZB3</accession>
<protein>
    <submittedName>
        <fullName evidence="1">Uncharacterized protein</fullName>
    </submittedName>
</protein>
<dbReference type="EMBL" id="JAHRIO010091452">
    <property type="protein sequence ID" value="MEQ2188723.1"/>
    <property type="molecule type" value="Genomic_DNA"/>
</dbReference>
<organism evidence="1 2">
    <name type="scientific">Goodea atripinnis</name>
    <dbReference type="NCBI Taxonomy" id="208336"/>
    <lineage>
        <taxon>Eukaryota</taxon>
        <taxon>Metazoa</taxon>
        <taxon>Chordata</taxon>
        <taxon>Craniata</taxon>
        <taxon>Vertebrata</taxon>
        <taxon>Euteleostomi</taxon>
        <taxon>Actinopterygii</taxon>
        <taxon>Neopterygii</taxon>
        <taxon>Teleostei</taxon>
        <taxon>Neoteleostei</taxon>
        <taxon>Acanthomorphata</taxon>
        <taxon>Ovalentaria</taxon>
        <taxon>Atherinomorphae</taxon>
        <taxon>Cyprinodontiformes</taxon>
        <taxon>Goodeidae</taxon>
        <taxon>Goodea</taxon>
    </lineage>
</organism>
<reference evidence="1 2" key="1">
    <citation type="submission" date="2021-06" db="EMBL/GenBank/DDBJ databases">
        <authorList>
            <person name="Palmer J.M."/>
        </authorList>
    </citation>
    <scope>NUCLEOTIDE SEQUENCE [LARGE SCALE GENOMIC DNA]</scope>
    <source>
        <strain evidence="1 2">GA_2019</strain>
        <tissue evidence="1">Muscle</tissue>
    </source>
</reference>
<evidence type="ECO:0000313" key="1">
    <source>
        <dbReference type="EMBL" id="MEQ2188723.1"/>
    </source>
</evidence>
<sequence length="125" mass="14989">MSLFHVAPPEEFTFQAENWTRWVKRFERFRIAYGTLHDEMMRDRFAVGLRDKRLSEQLQMDPELTLEKVLNRASQSELGNVNILVIQTRHYLRRVFMMNTTHQCQMESSGRLAIRLHSESRFTEN</sequence>
<keyword evidence="2" id="KW-1185">Reference proteome</keyword>
<name>A0ABV0PZB3_9TELE</name>
<dbReference type="Proteomes" id="UP001476798">
    <property type="component" value="Unassembled WGS sequence"/>
</dbReference>
<comment type="caution">
    <text evidence="1">The sequence shown here is derived from an EMBL/GenBank/DDBJ whole genome shotgun (WGS) entry which is preliminary data.</text>
</comment>
<evidence type="ECO:0000313" key="2">
    <source>
        <dbReference type="Proteomes" id="UP001476798"/>
    </source>
</evidence>